<dbReference type="GO" id="GO:0016757">
    <property type="term" value="F:glycosyltransferase activity"/>
    <property type="evidence" value="ECO:0007669"/>
    <property type="project" value="UniProtKB-KW"/>
</dbReference>
<dbReference type="InterPro" id="IPR028098">
    <property type="entry name" value="Glyco_trans_4-like_N"/>
</dbReference>
<dbReference type="PANTHER" id="PTHR12526">
    <property type="entry name" value="GLYCOSYLTRANSFERASE"/>
    <property type="match status" value="1"/>
</dbReference>
<dbReference type="EMBL" id="CP003362">
    <property type="protein sequence ID" value="AGB49705.1"/>
    <property type="molecule type" value="Genomic_DNA"/>
</dbReference>
<dbReference type="KEGG" id="mhz:Metho_1502"/>
<evidence type="ECO:0000256" key="2">
    <source>
        <dbReference type="ARBA" id="ARBA00022679"/>
    </source>
</evidence>
<dbReference type="InterPro" id="IPR001296">
    <property type="entry name" value="Glyco_trans_1"/>
</dbReference>
<evidence type="ECO:0000259" key="4">
    <source>
        <dbReference type="Pfam" id="PF13439"/>
    </source>
</evidence>
<dbReference type="CDD" id="cd03801">
    <property type="entry name" value="GT4_PimA-like"/>
    <property type="match status" value="1"/>
</dbReference>
<evidence type="ECO:0000259" key="3">
    <source>
        <dbReference type="Pfam" id="PF00534"/>
    </source>
</evidence>
<sequence>MPQEQIIDGVKIISIDICKIMERTWNPSSLTLKRQILFPIAVLFNMPETFDIYHGHIYSSGLIANYLARRSGGVAVNTIHGSYYPIWNKLTNPIAAQCYRIAERILAPALAKFSDIQLHTGDYFAQQVISWGAPKQKIRTIHNGADITRFNPHIPHATVPDHVSIDPSLPVILTARRLVRKNGIDYLIRAMRSVCREEKCQLVIIGEGEERDSLERLAHELHVQDHVHFLGMIPHDKLPPYLALADIAVVPSLVEASSIFMLEAMAMAKPIIATNAGGLPEILPPSAGIFVEPMDEIGLADAILELLRNKEKRLQLGKQAYHHVQDNYSWKAVAQQMESEYMRLLTEKKAQAEQLPDIPFV</sequence>
<organism evidence="5 6">
    <name type="scientific">Methanomethylovorans hollandica (strain DSM 15978 / NBRC 107637 / DMS1)</name>
    <dbReference type="NCBI Taxonomy" id="867904"/>
    <lineage>
        <taxon>Archaea</taxon>
        <taxon>Methanobacteriati</taxon>
        <taxon>Methanobacteriota</taxon>
        <taxon>Stenosarchaea group</taxon>
        <taxon>Methanomicrobia</taxon>
        <taxon>Methanosarcinales</taxon>
        <taxon>Methanosarcinaceae</taxon>
        <taxon>Methanomethylovorans</taxon>
    </lineage>
</organism>
<dbReference type="PANTHER" id="PTHR12526:SF510">
    <property type="entry name" value="D-INOSITOL 3-PHOSPHATE GLYCOSYLTRANSFERASE"/>
    <property type="match status" value="1"/>
</dbReference>
<keyword evidence="2 5" id="KW-0808">Transferase</keyword>
<keyword evidence="6" id="KW-1185">Reference proteome</keyword>
<feature type="domain" description="Glycosyltransferase subfamily 4-like N-terminal" evidence="4">
    <location>
        <begin position="31"/>
        <end position="149"/>
    </location>
</feature>
<dbReference type="HOGENOM" id="CLU_009583_2_2_2"/>
<dbReference type="OrthoDB" id="132546at2157"/>
<protein>
    <submittedName>
        <fullName evidence="5">Glycosyltransferase</fullName>
    </submittedName>
</protein>
<gene>
    <name evidence="5" type="ordered locus">Metho_1502</name>
</gene>
<reference evidence="6" key="1">
    <citation type="submission" date="2012-02" db="EMBL/GenBank/DDBJ databases">
        <title>Complete sequence of chromosome of Methanomethylovorans hollandica DSM 15978.</title>
        <authorList>
            <person name="Lucas S."/>
            <person name="Copeland A."/>
            <person name="Lapidus A."/>
            <person name="Glavina del Rio T."/>
            <person name="Dalin E."/>
            <person name="Tice H."/>
            <person name="Bruce D."/>
            <person name="Goodwin L."/>
            <person name="Pitluck S."/>
            <person name="Peters L."/>
            <person name="Mikhailova N."/>
            <person name="Held B."/>
            <person name="Kyrpides N."/>
            <person name="Mavromatis K."/>
            <person name="Ivanova N."/>
            <person name="Brettin T."/>
            <person name="Detter J.C."/>
            <person name="Han C."/>
            <person name="Larimer F."/>
            <person name="Land M."/>
            <person name="Hauser L."/>
            <person name="Markowitz V."/>
            <person name="Cheng J.-F."/>
            <person name="Hugenholtz P."/>
            <person name="Woyke T."/>
            <person name="Wu D."/>
            <person name="Spring S."/>
            <person name="Schroeder M."/>
            <person name="Brambilla E."/>
            <person name="Klenk H.-P."/>
            <person name="Eisen J.A."/>
        </authorList>
    </citation>
    <scope>NUCLEOTIDE SEQUENCE [LARGE SCALE GENOMIC DNA]</scope>
    <source>
        <strain evidence="6">DSM 15978 / NBRC 107637 / DMS1</strain>
    </source>
</reference>
<keyword evidence="1" id="KW-0328">Glycosyltransferase</keyword>
<dbReference type="Gene3D" id="3.40.50.2000">
    <property type="entry name" value="Glycogen Phosphorylase B"/>
    <property type="match status" value="2"/>
</dbReference>
<dbReference type="AlphaFoldDB" id="L0KYE1"/>
<proteinExistence type="predicted"/>
<accession>L0KYE1</accession>
<dbReference type="Pfam" id="PF13439">
    <property type="entry name" value="Glyco_transf_4"/>
    <property type="match status" value="1"/>
</dbReference>
<dbReference type="STRING" id="867904.Metho_1502"/>
<evidence type="ECO:0000313" key="6">
    <source>
        <dbReference type="Proteomes" id="UP000010866"/>
    </source>
</evidence>
<dbReference type="SUPFAM" id="SSF53756">
    <property type="entry name" value="UDP-Glycosyltransferase/glycogen phosphorylase"/>
    <property type="match status" value="1"/>
</dbReference>
<evidence type="ECO:0000256" key="1">
    <source>
        <dbReference type="ARBA" id="ARBA00022676"/>
    </source>
</evidence>
<dbReference type="Pfam" id="PF00534">
    <property type="entry name" value="Glycos_transf_1"/>
    <property type="match status" value="1"/>
</dbReference>
<evidence type="ECO:0000313" key="5">
    <source>
        <dbReference type="EMBL" id="AGB49705.1"/>
    </source>
</evidence>
<name>L0KYE1_METHD</name>
<dbReference type="Proteomes" id="UP000010866">
    <property type="component" value="Chromosome"/>
</dbReference>
<feature type="domain" description="Glycosyl transferase family 1" evidence="3">
    <location>
        <begin position="166"/>
        <end position="322"/>
    </location>
</feature>